<protein>
    <submittedName>
        <fullName evidence="2">Beta-galactosidase</fullName>
    </submittedName>
</protein>
<organism evidence="2 3">
    <name type="scientific">Cucumis melo var. makuwa</name>
    <name type="common">Oriental melon</name>
    <dbReference type="NCBI Taxonomy" id="1194695"/>
    <lineage>
        <taxon>Eukaryota</taxon>
        <taxon>Viridiplantae</taxon>
        <taxon>Streptophyta</taxon>
        <taxon>Embryophyta</taxon>
        <taxon>Tracheophyta</taxon>
        <taxon>Spermatophyta</taxon>
        <taxon>Magnoliopsida</taxon>
        <taxon>eudicotyledons</taxon>
        <taxon>Gunneridae</taxon>
        <taxon>Pentapetalae</taxon>
        <taxon>rosids</taxon>
        <taxon>fabids</taxon>
        <taxon>Cucurbitales</taxon>
        <taxon>Cucurbitaceae</taxon>
        <taxon>Benincaseae</taxon>
        <taxon>Cucumis</taxon>
    </lineage>
</organism>
<evidence type="ECO:0000256" key="1">
    <source>
        <dbReference type="SAM" id="MobiDB-lite"/>
    </source>
</evidence>
<evidence type="ECO:0000313" key="2">
    <source>
        <dbReference type="EMBL" id="KAA0068062.1"/>
    </source>
</evidence>
<dbReference type="AlphaFoldDB" id="A0A5A7VI94"/>
<sequence length="403" mass="44740">MPIHPPRRVSVVPFVQPSPSSAAYVAPHASFHVLPPNFGLPPPLMSSNLYVLSPITLSYHLDVKNPQIHSTFDVGESSTHSNSNEQVSSSGIAQQKLGGLQQQIATIKATLGMISNTLVPMYSENRRTSLGDDLQYSRMEEIDRIYGFLVGLNPKFDIVRGHILHQRPIPSLMEVYYEIRLEENCTSAVSILATPNIDFAAFSARSSNSGSDKHDRKPIPVCENSKKQWHTKEQYWKLHGRSPGGKKRDPNDKQNTGWAYVSESSGPSQPLDPHGNQTYFSPATLGAIVQSDHLTGSSEHFMLYIPCVDNETFRIADGSLVPIAGKGKISTYTEISLHNDLSLGKKIDATRHSKRLYLLDDDPSSSSIYRTSLLYSYFTTTRCHTNQPTLSCLFIVMSGDHPR</sequence>
<feature type="compositionally biased region" description="Polar residues" evidence="1">
    <location>
        <begin position="253"/>
        <end position="268"/>
    </location>
</feature>
<accession>A0A5A7VI94</accession>
<dbReference type="PANTHER" id="PTHR34222:SF40">
    <property type="match status" value="1"/>
</dbReference>
<dbReference type="EMBL" id="SSTE01000109">
    <property type="protein sequence ID" value="KAA0068062.1"/>
    <property type="molecule type" value="Genomic_DNA"/>
</dbReference>
<evidence type="ECO:0000313" key="3">
    <source>
        <dbReference type="Proteomes" id="UP000321393"/>
    </source>
</evidence>
<dbReference type="OrthoDB" id="1750575at2759"/>
<reference evidence="2 3" key="1">
    <citation type="submission" date="2019-08" db="EMBL/GenBank/DDBJ databases">
        <title>Draft genome sequences of two oriental melons (Cucumis melo L. var makuwa).</title>
        <authorList>
            <person name="Kwon S.-Y."/>
        </authorList>
    </citation>
    <scope>NUCLEOTIDE SEQUENCE [LARGE SCALE GENOMIC DNA]</scope>
    <source>
        <strain evidence="3">cv. SW 3</strain>
        <tissue evidence="2">Leaf</tissue>
    </source>
</reference>
<feature type="region of interest" description="Disordered" evidence="1">
    <location>
        <begin position="238"/>
        <end position="272"/>
    </location>
</feature>
<proteinExistence type="predicted"/>
<dbReference type="Proteomes" id="UP000321393">
    <property type="component" value="Unassembled WGS sequence"/>
</dbReference>
<dbReference type="PANTHER" id="PTHR34222">
    <property type="entry name" value="GAG_PRE-INTEGRS DOMAIN-CONTAINING PROTEIN"/>
    <property type="match status" value="1"/>
</dbReference>
<name>A0A5A7VI94_CUCMM</name>
<gene>
    <name evidence="2" type="ORF">E6C27_scaffold238G00100</name>
</gene>
<comment type="caution">
    <text evidence="2">The sequence shown here is derived from an EMBL/GenBank/DDBJ whole genome shotgun (WGS) entry which is preliminary data.</text>
</comment>